<evidence type="ECO:0000259" key="2">
    <source>
        <dbReference type="Pfam" id="PF04235"/>
    </source>
</evidence>
<dbReference type="InterPro" id="IPR052529">
    <property type="entry name" value="Bact_Transport_Assoc"/>
</dbReference>
<feature type="transmembrane region" description="Helical" evidence="1">
    <location>
        <begin position="312"/>
        <end position="330"/>
    </location>
</feature>
<evidence type="ECO:0000313" key="3">
    <source>
        <dbReference type="EMBL" id="AKV58899.1"/>
    </source>
</evidence>
<dbReference type="PANTHER" id="PTHR30590:SF2">
    <property type="entry name" value="INNER MEMBRANE PROTEIN"/>
    <property type="match status" value="1"/>
</dbReference>
<keyword evidence="1" id="KW-1133">Transmembrane helix</keyword>
<proteinExistence type="predicted"/>
<dbReference type="InterPro" id="IPR007349">
    <property type="entry name" value="DUF418"/>
</dbReference>
<keyword evidence="1" id="KW-0472">Membrane</keyword>
<feature type="transmembrane region" description="Helical" evidence="1">
    <location>
        <begin position="336"/>
        <end position="356"/>
    </location>
</feature>
<feature type="transmembrane region" description="Helical" evidence="1">
    <location>
        <begin position="229"/>
        <end position="250"/>
    </location>
</feature>
<name>A0A0K1RBW2_9CORY</name>
<accession>A0A0K1RBW2</accession>
<sequence>MGIAMANAVQTWMINDIDALDQPGSTLGGVRPDSTLDQIAAILSAVFLHVRGLPMFSTLLGFGIGLVAASAWRKGYPAADARLMLVRRYGFLALFGIVHMLLVFHGDIMLYYGLMGMLVATMFTASNKALRITAYSVLLVGAAFGTAIAVAVYSVQAPIGAMEQTATPEMTSLGVYFSENLLGGLGMLINAPFAVFQLGGLVLLGYVWAREGYLINVEQHKRVLVRWTILGAVVAIAIGIPWGLSAAGFIDPQLEQPLFILNLAWGLFTGPAILAALALATNGVQQRINATGQTPAWARPFIALGKRSMSGYLAQSFLFIALVMPFGLGWGLEASISGKLLVGFVVWLITLLLAMVMERAGVPGPFEQLHRRASYGKTKRLEPYTPPLPQ</sequence>
<dbReference type="Pfam" id="PF04235">
    <property type="entry name" value="DUF418"/>
    <property type="match status" value="1"/>
</dbReference>
<reference evidence="3 4" key="1">
    <citation type="submission" date="2015-08" db="EMBL/GenBank/DDBJ databases">
        <authorList>
            <person name="Babu N.S."/>
            <person name="Beckwith C.J."/>
            <person name="Beseler K.G."/>
            <person name="Brison A."/>
            <person name="Carone J.V."/>
            <person name="Caskin T.P."/>
            <person name="Diamond M."/>
            <person name="Durham M.E."/>
            <person name="Foxe J.M."/>
            <person name="Go M."/>
            <person name="Henderson B.A."/>
            <person name="Jones I.B."/>
            <person name="McGettigan J.A."/>
            <person name="Micheletti S.J."/>
            <person name="Nasrallah M.E."/>
            <person name="Ortiz D."/>
            <person name="Piller C.R."/>
            <person name="Privatt S.R."/>
            <person name="Schneider S.L."/>
            <person name="Sharp S."/>
            <person name="Smith T.C."/>
            <person name="Stanton J.D."/>
            <person name="Ullery H.E."/>
            <person name="Wilson R.J."/>
            <person name="Serrano M.G."/>
            <person name="Buck G."/>
            <person name="Lee V."/>
            <person name="Wang Y."/>
            <person name="Carvalho R."/>
            <person name="Voegtly L."/>
            <person name="Shi R."/>
            <person name="Duckworth R."/>
            <person name="Johnson A."/>
            <person name="Loviza R."/>
            <person name="Walstead R."/>
            <person name="Shah Z."/>
            <person name="Kiflezghi M."/>
            <person name="Wade K."/>
            <person name="Ball S.L."/>
            <person name="Bradley K.W."/>
            <person name="Asai D.J."/>
            <person name="Bowman C.A."/>
            <person name="Russell D.A."/>
            <person name="Pope W.H."/>
            <person name="Jacobs-Sera D."/>
            <person name="Hendrix R.W."/>
            <person name="Hatfull G.F."/>
        </authorList>
    </citation>
    <scope>NUCLEOTIDE SEQUENCE [LARGE SCALE GENOMIC DNA]</scope>
    <source>
        <strain evidence="3 4">PUDD_83A45</strain>
    </source>
</reference>
<feature type="transmembrane region" description="Helical" evidence="1">
    <location>
        <begin position="53"/>
        <end position="72"/>
    </location>
</feature>
<feature type="domain" description="DUF418" evidence="2">
    <location>
        <begin position="209"/>
        <end position="377"/>
    </location>
</feature>
<feature type="transmembrane region" description="Helical" evidence="1">
    <location>
        <begin position="256"/>
        <end position="280"/>
    </location>
</feature>
<dbReference type="STRING" id="156976.AK829_06660"/>
<dbReference type="Proteomes" id="UP000060016">
    <property type="component" value="Chromosome"/>
</dbReference>
<dbReference type="AlphaFoldDB" id="A0A0K1RBW2"/>
<gene>
    <name evidence="3" type="ORF">AK829_06660</name>
</gene>
<evidence type="ECO:0000313" key="4">
    <source>
        <dbReference type="Proteomes" id="UP000060016"/>
    </source>
</evidence>
<protein>
    <recommendedName>
        <fullName evidence="2">DUF418 domain-containing protein</fullName>
    </recommendedName>
</protein>
<dbReference type="EMBL" id="CP012342">
    <property type="protein sequence ID" value="AKV58899.1"/>
    <property type="molecule type" value="Genomic_DNA"/>
</dbReference>
<dbReference type="PATRIC" id="fig|156976.3.peg.1328"/>
<keyword evidence="4" id="KW-1185">Reference proteome</keyword>
<feature type="transmembrane region" description="Helical" evidence="1">
    <location>
        <begin position="84"/>
        <end position="102"/>
    </location>
</feature>
<feature type="transmembrane region" description="Helical" evidence="1">
    <location>
        <begin position="108"/>
        <end position="125"/>
    </location>
</feature>
<keyword evidence="1" id="KW-0812">Transmembrane</keyword>
<organism evidence="3 4">
    <name type="scientific">Corynebacterium riegelii</name>
    <dbReference type="NCBI Taxonomy" id="156976"/>
    <lineage>
        <taxon>Bacteria</taxon>
        <taxon>Bacillati</taxon>
        <taxon>Actinomycetota</taxon>
        <taxon>Actinomycetes</taxon>
        <taxon>Mycobacteriales</taxon>
        <taxon>Corynebacteriaceae</taxon>
        <taxon>Corynebacterium</taxon>
    </lineage>
</organism>
<dbReference type="PANTHER" id="PTHR30590">
    <property type="entry name" value="INNER MEMBRANE PROTEIN"/>
    <property type="match status" value="1"/>
</dbReference>
<feature type="transmembrane region" description="Helical" evidence="1">
    <location>
        <begin position="137"/>
        <end position="161"/>
    </location>
</feature>
<dbReference type="KEGG" id="crie:AK829_06660"/>
<feature type="transmembrane region" description="Helical" evidence="1">
    <location>
        <begin position="181"/>
        <end position="208"/>
    </location>
</feature>
<evidence type="ECO:0000256" key="1">
    <source>
        <dbReference type="SAM" id="Phobius"/>
    </source>
</evidence>